<sequence>MTVCTFNATLALEASIEDLIMKVRKIRYDLIGLIKTRRHRATKSPLSYETLELIRQRGSARAAGNYELTSELAKRCREAIKEDHKE</sequence>
<dbReference type="EMBL" id="JOJR01001181">
    <property type="protein sequence ID" value="RCN31993.1"/>
    <property type="molecule type" value="Genomic_DNA"/>
</dbReference>
<gene>
    <name evidence="1" type="ORF">ANCCAN_22212</name>
</gene>
<dbReference type="Proteomes" id="UP000252519">
    <property type="component" value="Unassembled WGS sequence"/>
</dbReference>
<reference evidence="1 2" key="1">
    <citation type="submission" date="2014-10" db="EMBL/GenBank/DDBJ databases">
        <title>Draft genome of the hookworm Ancylostoma caninum.</title>
        <authorList>
            <person name="Mitreva M."/>
        </authorList>
    </citation>
    <scope>NUCLEOTIDE SEQUENCE [LARGE SCALE GENOMIC DNA]</scope>
    <source>
        <strain evidence="1 2">Baltimore</strain>
    </source>
</reference>
<protein>
    <submittedName>
        <fullName evidence="1">Uncharacterized protein</fullName>
    </submittedName>
</protein>
<evidence type="ECO:0000313" key="1">
    <source>
        <dbReference type="EMBL" id="RCN31993.1"/>
    </source>
</evidence>
<organism evidence="1 2">
    <name type="scientific">Ancylostoma caninum</name>
    <name type="common">Dog hookworm</name>
    <dbReference type="NCBI Taxonomy" id="29170"/>
    <lineage>
        <taxon>Eukaryota</taxon>
        <taxon>Metazoa</taxon>
        <taxon>Ecdysozoa</taxon>
        <taxon>Nematoda</taxon>
        <taxon>Chromadorea</taxon>
        <taxon>Rhabditida</taxon>
        <taxon>Rhabditina</taxon>
        <taxon>Rhabditomorpha</taxon>
        <taxon>Strongyloidea</taxon>
        <taxon>Ancylostomatidae</taxon>
        <taxon>Ancylostomatinae</taxon>
        <taxon>Ancylostoma</taxon>
    </lineage>
</organism>
<comment type="caution">
    <text evidence="1">The sequence shown here is derived from an EMBL/GenBank/DDBJ whole genome shotgun (WGS) entry which is preliminary data.</text>
</comment>
<dbReference type="OrthoDB" id="5849309at2759"/>
<accession>A0A368FIN8</accession>
<name>A0A368FIN8_ANCCA</name>
<proteinExistence type="predicted"/>
<dbReference type="AlphaFoldDB" id="A0A368FIN8"/>
<keyword evidence="2" id="KW-1185">Reference proteome</keyword>
<evidence type="ECO:0000313" key="2">
    <source>
        <dbReference type="Proteomes" id="UP000252519"/>
    </source>
</evidence>